<name>M3VB78_GORML</name>
<evidence type="ECO:0000313" key="4">
    <source>
        <dbReference type="Proteomes" id="UP000035009"/>
    </source>
</evidence>
<dbReference type="eggNOG" id="ENOG5034358">
    <property type="taxonomic scope" value="Bacteria"/>
</dbReference>
<protein>
    <recommendedName>
        <fullName evidence="5">DUF732 domain-containing protein</fullName>
    </recommendedName>
</protein>
<evidence type="ECO:0000313" key="3">
    <source>
        <dbReference type="EMBL" id="GAC79788.1"/>
    </source>
</evidence>
<comment type="caution">
    <text evidence="3">The sequence shown here is derived from an EMBL/GenBank/DDBJ whole genome shotgun (WGS) entry which is preliminary data.</text>
</comment>
<evidence type="ECO:0000256" key="1">
    <source>
        <dbReference type="SAM" id="MobiDB-lite"/>
    </source>
</evidence>
<dbReference type="STRING" id="410332.SAMN04488550_1822"/>
<evidence type="ECO:0008006" key="5">
    <source>
        <dbReference type="Google" id="ProtNLM"/>
    </source>
</evidence>
<gene>
    <name evidence="3" type="ORF">GM1_012_00610</name>
</gene>
<accession>M3VB78</accession>
<feature type="chain" id="PRO_5004041092" description="DUF732 domain-containing protein" evidence="2">
    <location>
        <begin position="27"/>
        <end position="144"/>
    </location>
</feature>
<feature type="region of interest" description="Disordered" evidence="1">
    <location>
        <begin position="27"/>
        <end position="49"/>
    </location>
</feature>
<dbReference type="EMBL" id="BAOP01000012">
    <property type="protein sequence ID" value="GAC79788.1"/>
    <property type="molecule type" value="Genomic_DNA"/>
</dbReference>
<proteinExistence type="predicted"/>
<sequence length="144" mass="14977">MRSSHLVSALIAAVAVPVFIAPLAHAGPSSTVPSPTTPPSDGFDPSMVKPGLPMPVPEGSFGYIATRGATKWMDDRQPGALVRSLPVPPAFREANSAMGKIIDAELDAAMAKPGACVQIIVTPHSKSGLFSYGFFAVEPEYCPS</sequence>
<keyword evidence="2" id="KW-0732">Signal</keyword>
<evidence type="ECO:0000256" key="2">
    <source>
        <dbReference type="SAM" id="SignalP"/>
    </source>
</evidence>
<reference evidence="3 4" key="1">
    <citation type="submission" date="2013-02" db="EMBL/GenBank/DDBJ databases">
        <title>Whole genome shotgun sequence of Gordonia malaquae NBRC 108250.</title>
        <authorList>
            <person name="Yoshida I."/>
            <person name="Hosoyama A."/>
            <person name="Tsuchikane K."/>
            <person name="Ando Y."/>
            <person name="Baba S."/>
            <person name="Ohji S."/>
            <person name="Hamada M."/>
            <person name="Tamura T."/>
            <person name="Yamazoe A."/>
            <person name="Yamazaki S."/>
            <person name="Fujita N."/>
        </authorList>
    </citation>
    <scope>NUCLEOTIDE SEQUENCE [LARGE SCALE GENOMIC DNA]</scope>
    <source>
        <strain evidence="3 4">NBRC 108250</strain>
    </source>
</reference>
<feature type="signal peptide" evidence="2">
    <location>
        <begin position="1"/>
        <end position="26"/>
    </location>
</feature>
<dbReference type="RefSeq" id="WP_008378363.1">
    <property type="nucleotide sequence ID" value="NZ_BAOP01000012.1"/>
</dbReference>
<dbReference type="AlphaFoldDB" id="M3VB78"/>
<organism evidence="3 4">
    <name type="scientific">Gordonia malaquae NBRC 108250</name>
    <dbReference type="NCBI Taxonomy" id="1223542"/>
    <lineage>
        <taxon>Bacteria</taxon>
        <taxon>Bacillati</taxon>
        <taxon>Actinomycetota</taxon>
        <taxon>Actinomycetes</taxon>
        <taxon>Mycobacteriales</taxon>
        <taxon>Gordoniaceae</taxon>
        <taxon>Gordonia</taxon>
    </lineage>
</organism>
<dbReference type="OrthoDB" id="4578557at2"/>
<keyword evidence="4" id="KW-1185">Reference proteome</keyword>
<dbReference type="Proteomes" id="UP000035009">
    <property type="component" value="Unassembled WGS sequence"/>
</dbReference>